<proteinExistence type="predicted"/>
<dbReference type="Proteomes" id="UP001341840">
    <property type="component" value="Unassembled WGS sequence"/>
</dbReference>
<keyword evidence="2" id="KW-1185">Reference proteome</keyword>
<name>A0ABU6XMF1_9FABA</name>
<protein>
    <submittedName>
        <fullName evidence="1">Uncharacterized protein</fullName>
    </submittedName>
</protein>
<accession>A0ABU6XMF1</accession>
<gene>
    <name evidence="1" type="ORF">PIB30_070767</name>
</gene>
<reference evidence="1 2" key="1">
    <citation type="journal article" date="2023" name="Plants (Basel)">
        <title>Bridging the Gap: Combining Genomics and Transcriptomics Approaches to Understand Stylosanthes scabra, an Orphan Legume from the Brazilian Caatinga.</title>
        <authorList>
            <person name="Ferreira-Neto J.R.C."/>
            <person name="da Silva M.D."/>
            <person name="Binneck E."/>
            <person name="de Melo N.F."/>
            <person name="da Silva R.H."/>
            <person name="de Melo A.L.T.M."/>
            <person name="Pandolfi V."/>
            <person name="Bustamante F.O."/>
            <person name="Brasileiro-Vidal A.C."/>
            <person name="Benko-Iseppon A.M."/>
        </authorList>
    </citation>
    <scope>NUCLEOTIDE SEQUENCE [LARGE SCALE GENOMIC DNA]</scope>
    <source>
        <tissue evidence="1">Leaves</tissue>
    </source>
</reference>
<sequence length="107" mass="11608">MEVPPQTVMPGGIEPNFSPGVHVDPNDDSSIQHILALINWWDYWVESQPRAEHVPASIQEAPPVQATPTFLGRRRRGGGNQMRLMMLLDGEVDMGASGSGAGAAYKL</sequence>
<dbReference type="EMBL" id="JASCZI010212252">
    <property type="protein sequence ID" value="MED6198882.1"/>
    <property type="molecule type" value="Genomic_DNA"/>
</dbReference>
<evidence type="ECO:0000313" key="1">
    <source>
        <dbReference type="EMBL" id="MED6198882.1"/>
    </source>
</evidence>
<organism evidence="1 2">
    <name type="scientific">Stylosanthes scabra</name>
    <dbReference type="NCBI Taxonomy" id="79078"/>
    <lineage>
        <taxon>Eukaryota</taxon>
        <taxon>Viridiplantae</taxon>
        <taxon>Streptophyta</taxon>
        <taxon>Embryophyta</taxon>
        <taxon>Tracheophyta</taxon>
        <taxon>Spermatophyta</taxon>
        <taxon>Magnoliopsida</taxon>
        <taxon>eudicotyledons</taxon>
        <taxon>Gunneridae</taxon>
        <taxon>Pentapetalae</taxon>
        <taxon>rosids</taxon>
        <taxon>fabids</taxon>
        <taxon>Fabales</taxon>
        <taxon>Fabaceae</taxon>
        <taxon>Papilionoideae</taxon>
        <taxon>50 kb inversion clade</taxon>
        <taxon>dalbergioids sensu lato</taxon>
        <taxon>Dalbergieae</taxon>
        <taxon>Pterocarpus clade</taxon>
        <taxon>Stylosanthes</taxon>
    </lineage>
</organism>
<evidence type="ECO:0000313" key="2">
    <source>
        <dbReference type="Proteomes" id="UP001341840"/>
    </source>
</evidence>
<comment type="caution">
    <text evidence="1">The sequence shown here is derived from an EMBL/GenBank/DDBJ whole genome shotgun (WGS) entry which is preliminary data.</text>
</comment>